<evidence type="ECO:0000313" key="3">
    <source>
        <dbReference type="Proteomes" id="UP000291084"/>
    </source>
</evidence>
<protein>
    <submittedName>
        <fullName evidence="2">Uncharacterized protein</fullName>
    </submittedName>
</protein>
<name>A0A0S3REB5_PHAAN</name>
<evidence type="ECO:0000313" key="2">
    <source>
        <dbReference type="EMBL" id="BAT78890.1"/>
    </source>
</evidence>
<dbReference type="Proteomes" id="UP000291084">
    <property type="component" value="Chromosome 2"/>
</dbReference>
<accession>A0A0S3REB5</accession>
<feature type="compositionally biased region" description="Polar residues" evidence="1">
    <location>
        <begin position="75"/>
        <end position="99"/>
    </location>
</feature>
<reference evidence="2 3" key="1">
    <citation type="journal article" date="2015" name="Sci. Rep.">
        <title>The power of single molecule real-time sequencing technology in the de novo assembly of a eukaryotic genome.</title>
        <authorList>
            <person name="Sakai H."/>
            <person name="Naito K."/>
            <person name="Ogiso-Tanaka E."/>
            <person name="Takahashi Y."/>
            <person name="Iseki K."/>
            <person name="Muto C."/>
            <person name="Satou K."/>
            <person name="Teruya K."/>
            <person name="Shiroma A."/>
            <person name="Shimoji M."/>
            <person name="Hirano T."/>
            <person name="Itoh T."/>
            <person name="Kaga A."/>
            <person name="Tomooka N."/>
        </authorList>
    </citation>
    <scope>NUCLEOTIDE SEQUENCE [LARGE SCALE GENOMIC DNA]</scope>
    <source>
        <strain evidence="3">cv. Shumari</strain>
    </source>
</reference>
<organism evidence="2 3">
    <name type="scientific">Vigna angularis var. angularis</name>
    <dbReference type="NCBI Taxonomy" id="157739"/>
    <lineage>
        <taxon>Eukaryota</taxon>
        <taxon>Viridiplantae</taxon>
        <taxon>Streptophyta</taxon>
        <taxon>Embryophyta</taxon>
        <taxon>Tracheophyta</taxon>
        <taxon>Spermatophyta</taxon>
        <taxon>Magnoliopsida</taxon>
        <taxon>eudicotyledons</taxon>
        <taxon>Gunneridae</taxon>
        <taxon>Pentapetalae</taxon>
        <taxon>rosids</taxon>
        <taxon>fabids</taxon>
        <taxon>Fabales</taxon>
        <taxon>Fabaceae</taxon>
        <taxon>Papilionoideae</taxon>
        <taxon>50 kb inversion clade</taxon>
        <taxon>NPAAA clade</taxon>
        <taxon>indigoferoid/millettioid clade</taxon>
        <taxon>Phaseoleae</taxon>
        <taxon>Vigna</taxon>
    </lineage>
</organism>
<feature type="region of interest" description="Disordered" evidence="1">
    <location>
        <begin position="75"/>
        <end position="114"/>
    </location>
</feature>
<evidence type="ECO:0000256" key="1">
    <source>
        <dbReference type="SAM" id="MobiDB-lite"/>
    </source>
</evidence>
<dbReference type="AlphaFoldDB" id="A0A0S3REB5"/>
<keyword evidence="3" id="KW-1185">Reference proteome</keyword>
<dbReference type="EMBL" id="AP015035">
    <property type="protein sequence ID" value="BAT78890.1"/>
    <property type="molecule type" value="Genomic_DNA"/>
</dbReference>
<proteinExistence type="predicted"/>
<sequence>MNKIRKLSSFEGNAAWSKEIDNIYNSTFTSDHSDAIILYYICRLCFVSSDQASFPSITASITKITILSRRLFAVSSGSPPSFSHPQSTRMTPQTLQGAPSQRRRSCRRRSGGEI</sequence>
<feature type="compositionally biased region" description="Basic residues" evidence="1">
    <location>
        <begin position="101"/>
        <end position="114"/>
    </location>
</feature>
<gene>
    <name evidence="2" type="primary">Vigan.02G164500</name>
    <name evidence="2" type="ORF">VIGAN_02164500</name>
</gene>